<comment type="caution">
    <text evidence="2">The sequence shown here is derived from an EMBL/GenBank/DDBJ whole genome shotgun (WGS) entry which is preliminary data.</text>
</comment>
<evidence type="ECO:0000256" key="1">
    <source>
        <dbReference type="SAM" id="MobiDB-lite"/>
    </source>
</evidence>
<dbReference type="Gene3D" id="1.20.5.340">
    <property type="match status" value="1"/>
</dbReference>
<protein>
    <submittedName>
        <fullName evidence="2">Uncharacterized protein</fullName>
    </submittedName>
</protein>
<evidence type="ECO:0000313" key="3">
    <source>
        <dbReference type="Proteomes" id="UP001066276"/>
    </source>
</evidence>
<dbReference type="EMBL" id="JANPWB010000011">
    <property type="protein sequence ID" value="KAJ1125954.1"/>
    <property type="molecule type" value="Genomic_DNA"/>
</dbReference>
<dbReference type="AlphaFoldDB" id="A0AAV7PDS8"/>
<evidence type="ECO:0000313" key="2">
    <source>
        <dbReference type="EMBL" id="KAJ1125954.1"/>
    </source>
</evidence>
<reference evidence="2" key="1">
    <citation type="journal article" date="2022" name="bioRxiv">
        <title>Sequencing and chromosome-scale assembly of the giantPleurodeles waltlgenome.</title>
        <authorList>
            <person name="Brown T."/>
            <person name="Elewa A."/>
            <person name="Iarovenko S."/>
            <person name="Subramanian E."/>
            <person name="Araus A.J."/>
            <person name="Petzold A."/>
            <person name="Susuki M."/>
            <person name="Suzuki K.-i.T."/>
            <person name="Hayashi T."/>
            <person name="Toyoda A."/>
            <person name="Oliveira C."/>
            <person name="Osipova E."/>
            <person name="Leigh N.D."/>
            <person name="Simon A."/>
            <person name="Yun M.H."/>
        </authorList>
    </citation>
    <scope>NUCLEOTIDE SEQUENCE</scope>
    <source>
        <strain evidence="2">20211129_DDA</strain>
        <tissue evidence="2">Liver</tissue>
    </source>
</reference>
<feature type="region of interest" description="Disordered" evidence="1">
    <location>
        <begin position="131"/>
        <end position="155"/>
    </location>
</feature>
<dbReference type="InterPro" id="IPR004244">
    <property type="entry name" value="Transposase_22"/>
</dbReference>
<accession>A0AAV7PDS8</accession>
<dbReference type="Gene3D" id="3.30.70.1820">
    <property type="entry name" value="L1 transposable element, RRM domain"/>
    <property type="match status" value="1"/>
</dbReference>
<keyword evidence="3" id="KW-1185">Reference proteome</keyword>
<dbReference type="Proteomes" id="UP001066276">
    <property type="component" value="Chromosome 7"/>
</dbReference>
<gene>
    <name evidence="2" type="ORF">NDU88_004367</name>
</gene>
<organism evidence="2 3">
    <name type="scientific">Pleurodeles waltl</name>
    <name type="common">Iberian ribbed newt</name>
    <dbReference type="NCBI Taxonomy" id="8319"/>
    <lineage>
        <taxon>Eukaryota</taxon>
        <taxon>Metazoa</taxon>
        <taxon>Chordata</taxon>
        <taxon>Craniata</taxon>
        <taxon>Vertebrata</taxon>
        <taxon>Euteleostomi</taxon>
        <taxon>Amphibia</taxon>
        <taxon>Batrachia</taxon>
        <taxon>Caudata</taxon>
        <taxon>Salamandroidea</taxon>
        <taxon>Salamandridae</taxon>
        <taxon>Pleurodelinae</taxon>
        <taxon>Pleurodeles</taxon>
    </lineage>
</organism>
<name>A0AAV7PDS8_PLEWA</name>
<proteinExistence type="predicted"/>
<dbReference type="PANTHER" id="PTHR11505">
    <property type="entry name" value="L1 TRANSPOSABLE ELEMENT-RELATED"/>
    <property type="match status" value="1"/>
</dbReference>
<sequence>MADSEQVTTMDHILQQITAFIRRLEGMDTAITSLTLETKSMRSEIAGFQTRVTGMEHQIATMEDHVHKAPEKDQELLILRSKLTDLEARSQRDNIRLFGFPELAEGTDTSSFLRSVLPKLTEITFDPPLEFQRAHRLGPKRKDGTSKPHRSSSAC</sequence>